<name>A0A0C2YKE0_HEBCY</name>
<evidence type="ECO:0000313" key="1">
    <source>
        <dbReference type="EMBL" id="KIM41497.1"/>
    </source>
</evidence>
<dbReference type="EMBL" id="KN831780">
    <property type="protein sequence ID" value="KIM41497.1"/>
    <property type="molecule type" value="Genomic_DNA"/>
</dbReference>
<reference evidence="2" key="2">
    <citation type="submission" date="2015-01" db="EMBL/GenBank/DDBJ databases">
        <title>Evolutionary Origins and Diversification of the Mycorrhizal Mutualists.</title>
        <authorList>
            <consortium name="DOE Joint Genome Institute"/>
            <consortium name="Mycorrhizal Genomics Consortium"/>
            <person name="Kohler A."/>
            <person name="Kuo A."/>
            <person name="Nagy L.G."/>
            <person name="Floudas D."/>
            <person name="Copeland A."/>
            <person name="Barry K.W."/>
            <person name="Cichocki N."/>
            <person name="Veneault-Fourrey C."/>
            <person name="LaButti K."/>
            <person name="Lindquist E.A."/>
            <person name="Lipzen A."/>
            <person name="Lundell T."/>
            <person name="Morin E."/>
            <person name="Murat C."/>
            <person name="Riley R."/>
            <person name="Ohm R."/>
            <person name="Sun H."/>
            <person name="Tunlid A."/>
            <person name="Henrissat B."/>
            <person name="Grigoriev I.V."/>
            <person name="Hibbett D.S."/>
            <person name="Martin F."/>
        </authorList>
    </citation>
    <scope>NUCLEOTIDE SEQUENCE [LARGE SCALE GENOMIC DNA]</scope>
    <source>
        <strain evidence="2">h7</strain>
    </source>
</reference>
<proteinExistence type="predicted"/>
<reference evidence="1 2" key="1">
    <citation type="submission" date="2014-04" db="EMBL/GenBank/DDBJ databases">
        <authorList>
            <consortium name="DOE Joint Genome Institute"/>
            <person name="Kuo A."/>
            <person name="Gay G."/>
            <person name="Dore J."/>
            <person name="Kohler A."/>
            <person name="Nagy L.G."/>
            <person name="Floudas D."/>
            <person name="Copeland A."/>
            <person name="Barry K.W."/>
            <person name="Cichocki N."/>
            <person name="Veneault-Fourrey C."/>
            <person name="LaButti K."/>
            <person name="Lindquist E.A."/>
            <person name="Lipzen A."/>
            <person name="Lundell T."/>
            <person name="Morin E."/>
            <person name="Murat C."/>
            <person name="Sun H."/>
            <person name="Tunlid A."/>
            <person name="Henrissat B."/>
            <person name="Grigoriev I.V."/>
            <person name="Hibbett D.S."/>
            <person name="Martin F."/>
            <person name="Nordberg H.P."/>
            <person name="Cantor M.N."/>
            <person name="Hua S.X."/>
        </authorList>
    </citation>
    <scope>NUCLEOTIDE SEQUENCE [LARGE SCALE GENOMIC DNA]</scope>
    <source>
        <strain evidence="2">h7</strain>
    </source>
</reference>
<evidence type="ECO:0000313" key="2">
    <source>
        <dbReference type="Proteomes" id="UP000053424"/>
    </source>
</evidence>
<dbReference type="AlphaFoldDB" id="A0A0C2YKE0"/>
<organism evidence="1 2">
    <name type="scientific">Hebeloma cylindrosporum</name>
    <dbReference type="NCBI Taxonomy" id="76867"/>
    <lineage>
        <taxon>Eukaryota</taxon>
        <taxon>Fungi</taxon>
        <taxon>Dikarya</taxon>
        <taxon>Basidiomycota</taxon>
        <taxon>Agaricomycotina</taxon>
        <taxon>Agaricomycetes</taxon>
        <taxon>Agaricomycetidae</taxon>
        <taxon>Agaricales</taxon>
        <taxon>Agaricineae</taxon>
        <taxon>Hymenogastraceae</taxon>
        <taxon>Hebeloma</taxon>
    </lineage>
</organism>
<protein>
    <submittedName>
        <fullName evidence="1">Uncharacterized protein</fullName>
    </submittedName>
</protein>
<dbReference type="HOGENOM" id="CLU_839531_0_0_1"/>
<keyword evidence="2" id="KW-1185">Reference proteome</keyword>
<sequence length="331" mass="36766">MLVRLLSAPGLRRIALRAVVATLQMPETFVQPNWIHITHITFTSETDDRYFLALLRQCPNLVVGKFQVVTSSRDRESEDSSGGSDKPDEEEVLLPRLESLAIDDFCTSQKMTATLNAIKAPALTRLSYQIFSDVDDPEPDAYFTPLPMPVLPLLENSTLIRDLSLGGSLSSKDVYKCFQPGAQITRIVFGKPLPANAPPIKPPLKPSDVVDLRILSGASHPVIPLPRLEFLEAHQLSRLTDEDLLEIITSRIEAFKRGETVALKSIKISFLRQIQNDISEEVSRLAREGGIEIKLALTYLTKQGINIKSLTQRLSPSFGLSLAQDVWSHDS</sequence>
<dbReference type="Proteomes" id="UP000053424">
    <property type="component" value="Unassembled WGS sequence"/>
</dbReference>
<gene>
    <name evidence="1" type="ORF">M413DRAFT_11052</name>
</gene>
<dbReference type="OrthoDB" id="3365698at2759"/>
<dbReference type="STRING" id="686832.A0A0C2YKE0"/>
<accession>A0A0C2YKE0</accession>